<keyword evidence="15" id="KW-0804">Transcription</keyword>
<protein>
    <recommendedName>
        <fullName evidence="7">poly(A)-specific ribonuclease</fullName>
        <ecNumber evidence="7">3.1.13.4</ecNumber>
    </recommendedName>
</protein>
<keyword evidence="19" id="KW-1185">Reference proteome</keyword>
<dbReference type="PANTHER" id="PTHR10797">
    <property type="entry name" value="CCR4-NOT TRANSCRIPTION COMPLEX SUBUNIT"/>
    <property type="match status" value="1"/>
</dbReference>
<dbReference type="GO" id="GO:0005634">
    <property type="term" value="C:nucleus"/>
    <property type="evidence" value="ECO:0007669"/>
    <property type="project" value="UniProtKB-SubCell"/>
</dbReference>
<evidence type="ECO:0000256" key="7">
    <source>
        <dbReference type="ARBA" id="ARBA00012161"/>
    </source>
</evidence>
<evidence type="ECO:0000256" key="4">
    <source>
        <dbReference type="ARBA" id="ARBA00004496"/>
    </source>
</evidence>
<evidence type="ECO:0000256" key="1">
    <source>
        <dbReference type="ARBA" id="ARBA00001663"/>
    </source>
</evidence>
<dbReference type="GO" id="GO:0003723">
    <property type="term" value="F:RNA binding"/>
    <property type="evidence" value="ECO:0007669"/>
    <property type="project" value="UniProtKB-KW"/>
</dbReference>
<reference evidence="18 19" key="1">
    <citation type="journal article" date="2020" name="Nat. Food">
        <title>A phased Vanilla planifolia genome enables genetic improvement of flavour and production.</title>
        <authorList>
            <person name="Hasing T."/>
            <person name="Tang H."/>
            <person name="Brym M."/>
            <person name="Khazi F."/>
            <person name="Huang T."/>
            <person name="Chambers A.H."/>
        </authorList>
    </citation>
    <scope>NUCLEOTIDE SEQUENCE [LARGE SCALE GENOMIC DNA]</scope>
    <source>
        <tissue evidence="18">Leaf</tissue>
    </source>
</reference>
<evidence type="ECO:0000256" key="13">
    <source>
        <dbReference type="ARBA" id="ARBA00022884"/>
    </source>
</evidence>
<dbReference type="InterPro" id="IPR036397">
    <property type="entry name" value="RNaseH_sf"/>
</dbReference>
<evidence type="ECO:0000313" key="18">
    <source>
        <dbReference type="EMBL" id="KAG0480670.1"/>
    </source>
</evidence>
<dbReference type="InterPro" id="IPR012337">
    <property type="entry name" value="RNaseH-like_sf"/>
</dbReference>
<evidence type="ECO:0000256" key="10">
    <source>
        <dbReference type="ARBA" id="ARBA00022723"/>
    </source>
</evidence>
<evidence type="ECO:0000256" key="11">
    <source>
        <dbReference type="ARBA" id="ARBA00022801"/>
    </source>
</evidence>
<evidence type="ECO:0000256" key="14">
    <source>
        <dbReference type="ARBA" id="ARBA00023015"/>
    </source>
</evidence>
<keyword evidence="10" id="KW-0479">Metal-binding</keyword>
<dbReference type="GO" id="GO:0005737">
    <property type="term" value="C:cytoplasm"/>
    <property type="evidence" value="ECO:0007669"/>
    <property type="project" value="UniProtKB-SubCell"/>
</dbReference>
<keyword evidence="14" id="KW-0805">Transcription regulation</keyword>
<comment type="similarity">
    <text evidence="5">Belongs to the CAF1 family.</text>
</comment>
<evidence type="ECO:0000256" key="3">
    <source>
        <dbReference type="ARBA" id="ARBA00004123"/>
    </source>
</evidence>
<keyword evidence="12" id="KW-0269">Exonuclease</keyword>
<comment type="catalytic activity">
    <reaction evidence="1">
        <text>Exonucleolytic cleavage of poly(A) to 5'-AMP.</text>
        <dbReference type="EC" id="3.1.13.4"/>
    </reaction>
</comment>
<organism evidence="18 19">
    <name type="scientific">Vanilla planifolia</name>
    <name type="common">Vanilla</name>
    <dbReference type="NCBI Taxonomy" id="51239"/>
    <lineage>
        <taxon>Eukaryota</taxon>
        <taxon>Viridiplantae</taxon>
        <taxon>Streptophyta</taxon>
        <taxon>Embryophyta</taxon>
        <taxon>Tracheophyta</taxon>
        <taxon>Spermatophyta</taxon>
        <taxon>Magnoliopsida</taxon>
        <taxon>Liliopsida</taxon>
        <taxon>Asparagales</taxon>
        <taxon>Orchidaceae</taxon>
        <taxon>Vanilloideae</taxon>
        <taxon>Vanilleae</taxon>
        <taxon>Vanilla</taxon>
    </lineage>
</organism>
<keyword evidence="16" id="KW-0539">Nucleus</keyword>
<dbReference type="AlphaFoldDB" id="A0A835V1W4"/>
<dbReference type="Pfam" id="PF04857">
    <property type="entry name" value="CAF1"/>
    <property type="match status" value="1"/>
</dbReference>
<sequence length="300" mass="33706">MANSIEEKEDVIPSAPRSVIDVRKVSINNFLQEREVIRSLVSSGSCPFAAIDSEYPGVIWPCSLHEYPKRRYAIVKANVDSLQLVQFGLTLSNAGGGDAITWEFTLRDFSPRLHPHNNDSVEMLKRAGLDFNTSRHEGIPASFLAGLLVDCGLVRLPQEEAAGYVNLELIDPPPVLSPREVSWITFQGEYDFAFLLKLIQERWKKPMTVPKCLTERREEFLSEVRSVFGEKIYDIKQMSLSQGGLHGGLERIAAQLEVVRPYGMAHQAGPDSLLSSRVFFRLIEKGFPVEHHRGKIFGLV</sequence>
<gene>
    <name evidence="18" type="ORF">HPP92_011528</name>
</gene>
<dbReference type="Gene3D" id="3.30.420.10">
    <property type="entry name" value="Ribonuclease H-like superfamily/Ribonuclease H"/>
    <property type="match status" value="1"/>
</dbReference>
<dbReference type="SUPFAM" id="SSF53098">
    <property type="entry name" value="Ribonuclease H-like"/>
    <property type="match status" value="1"/>
</dbReference>
<dbReference type="Proteomes" id="UP000636800">
    <property type="component" value="Chromosome 5"/>
</dbReference>
<keyword evidence="13" id="KW-0694">RNA-binding</keyword>
<comment type="caution">
    <text evidence="18">The sequence shown here is derived from an EMBL/GenBank/DDBJ whole genome shotgun (WGS) entry which is preliminary data.</text>
</comment>
<dbReference type="GO" id="GO:0046872">
    <property type="term" value="F:metal ion binding"/>
    <property type="evidence" value="ECO:0007669"/>
    <property type="project" value="UniProtKB-KW"/>
</dbReference>
<accession>A0A835V1W4</accession>
<evidence type="ECO:0000256" key="9">
    <source>
        <dbReference type="ARBA" id="ARBA00022722"/>
    </source>
</evidence>
<keyword evidence="8" id="KW-0963">Cytoplasm</keyword>
<dbReference type="InterPro" id="IPR006941">
    <property type="entry name" value="RNase_CAF1"/>
</dbReference>
<comment type="cofactor">
    <cofactor evidence="2">
        <name>a divalent metal cation</name>
        <dbReference type="ChEBI" id="CHEBI:60240"/>
    </cofactor>
</comment>
<evidence type="ECO:0000256" key="5">
    <source>
        <dbReference type="ARBA" id="ARBA00008372"/>
    </source>
</evidence>
<comment type="subunit">
    <text evidence="6">Component of the CCR4-NOT complex, at least composed of CRR4 and CAF1 proteins.</text>
</comment>
<name>A0A835V1W4_VANPL</name>
<dbReference type="GO" id="GO:0030014">
    <property type="term" value="C:CCR4-NOT complex"/>
    <property type="evidence" value="ECO:0007669"/>
    <property type="project" value="InterPro"/>
</dbReference>
<comment type="subcellular location">
    <subcellularLocation>
        <location evidence="4">Cytoplasm</location>
    </subcellularLocation>
    <subcellularLocation>
        <location evidence="3">Nucleus</location>
    </subcellularLocation>
</comment>
<dbReference type="EMBL" id="JADCNL010000005">
    <property type="protein sequence ID" value="KAG0480670.1"/>
    <property type="molecule type" value="Genomic_DNA"/>
</dbReference>
<evidence type="ECO:0000256" key="2">
    <source>
        <dbReference type="ARBA" id="ARBA00001968"/>
    </source>
</evidence>
<evidence type="ECO:0000313" key="19">
    <source>
        <dbReference type="Proteomes" id="UP000636800"/>
    </source>
</evidence>
<evidence type="ECO:0000256" key="12">
    <source>
        <dbReference type="ARBA" id="ARBA00022839"/>
    </source>
</evidence>
<evidence type="ECO:0000256" key="16">
    <source>
        <dbReference type="ARBA" id="ARBA00023242"/>
    </source>
</evidence>
<evidence type="ECO:0000256" key="17">
    <source>
        <dbReference type="ARBA" id="ARBA00025148"/>
    </source>
</evidence>
<evidence type="ECO:0000256" key="8">
    <source>
        <dbReference type="ARBA" id="ARBA00022490"/>
    </source>
</evidence>
<keyword evidence="11" id="KW-0378">Hydrolase</keyword>
<comment type="function">
    <text evidence="17">Ubiquitous transcription factor required for a diverse set of processes. It is a component of the CCR4 complex involved in the control of gene expression.</text>
</comment>
<dbReference type="GO" id="GO:0004535">
    <property type="term" value="F:poly(A)-specific ribonuclease activity"/>
    <property type="evidence" value="ECO:0007669"/>
    <property type="project" value="UniProtKB-EC"/>
</dbReference>
<dbReference type="InterPro" id="IPR039637">
    <property type="entry name" value="CNOT7/CNOT8/Pop2"/>
</dbReference>
<evidence type="ECO:0000256" key="15">
    <source>
        <dbReference type="ARBA" id="ARBA00023163"/>
    </source>
</evidence>
<dbReference type="EC" id="3.1.13.4" evidence="7"/>
<proteinExistence type="inferred from homology"/>
<keyword evidence="9" id="KW-0540">Nuclease</keyword>
<evidence type="ECO:0000256" key="6">
    <source>
        <dbReference type="ARBA" id="ARBA00011757"/>
    </source>
</evidence>